<dbReference type="PANTHER" id="PTHR10683">
    <property type="entry name" value="TRANSALDOLASE"/>
    <property type="match status" value="1"/>
</dbReference>
<name>A0ABS1HNJ2_9BACT</name>
<dbReference type="InterPro" id="IPR013785">
    <property type="entry name" value="Aldolase_TIM"/>
</dbReference>
<protein>
    <submittedName>
        <fullName evidence="2">Uncharacterized protein</fullName>
    </submittedName>
</protein>
<organism evidence="2 3">
    <name type="scientific">Carboxylicivirga marina</name>
    <dbReference type="NCBI Taxonomy" id="2800988"/>
    <lineage>
        <taxon>Bacteria</taxon>
        <taxon>Pseudomonadati</taxon>
        <taxon>Bacteroidota</taxon>
        <taxon>Bacteroidia</taxon>
        <taxon>Marinilabiliales</taxon>
        <taxon>Marinilabiliaceae</taxon>
        <taxon>Carboxylicivirga</taxon>
    </lineage>
</organism>
<dbReference type="Gene3D" id="3.20.20.70">
    <property type="entry name" value="Aldolase class I"/>
    <property type="match status" value="1"/>
</dbReference>
<dbReference type="Pfam" id="PF00923">
    <property type="entry name" value="TAL_FSA"/>
    <property type="match status" value="1"/>
</dbReference>
<keyword evidence="3" id="KW-1185">Reference proteome</keyword>
<dbReference type="Proteomes" id="UP000605676">
    <property type="component" value="Unassembled WGS sequence"/>
</dbReference>
<dbReference type="SUPFAM" id="SSF51569">
    <property type="entry name" value="Aldolase"/>
    <property type="match status" value="1"/>
</dbReference>
<dbReference type="InterPro" id="IPR001585">
    <property type="entry name" value="TAL/FSA"/>
</dbReference>
<dbReference type="RefSeq" id="WP_200466419.1">
    <property type="nucleotide sequence ID" value="NZ_JAENRR010000056.1"/>
</dbReference>
<reference evidence="2 3" key="1">
    <citation type="submission" date="2021-01" db="EMBL/GenBank/DDBJ databases">
        <title>Carboxyliciviraga sp.nov., isolated from coastal sediments.</title>
        <authorList>
            <person name="Lu D."/>
            <person name="Zhang T."/>
        </authorList>
    </citation>
    <scope>NUCLEOTIDE SEQUENCE [LARGE SCALE GENOMIC DNA]</scope>
    <source>
        <strain evidence="2 3">N1Y132</strain>
    </source>
</reference>
<evidence type="ECO:0000313" key="3">
    <source>
        <dbReference type="Proteomes" id="UP000605676"/>
    </source>
</evidence>
<keyword evidence="1" id="KW-0704">Schiff base</keyword>
<accession>A0ABS1HNJ2</accession>
<evidence type="ECO:0000256" key="1">
    <source>
        <dbReference type="ARBA" id="ARBA00023270"/>
    </source>
</evidence>
<dbReference type="EMBL" id="JAENRR010000056">
    <property type="protein sequence ID" value="MBK3519170.1"/>
    <property type="molecule type" value="Genomic_DNA"/>
</dbReference>
<proteinExistence type="predicted"/>
<comment type="caution">
    <text evidence="2">The sequence shown here is derived from an EMBL/GenBank/DDBJ whole genome shotgun (WGS) entry which is preliminary data.</text>
</comment>
<sequence>MEEAIVLAKSKSSNKKFQLSIAIDKLYIAFGLEILHIVPGKISTEVDPRLSLDTEGTVSKAKELRDISLTDQKNGIRLNIN</sequence>
<gene>
    <name evidence="2" type="ORF">JIV24_17610</name>
</gene>
<dbReference type="PANTHER" id="PTHR10683:SF18">
    <property type="entry name" value="TRANSALDOLASE"/>
    <property type="match status" value="1"/>
</dbReference>
<evidence type="ECO:0000313" key="2">
    <source>
        <dbReference type="EMBL" id="MBK3519170.1"/>
    </source>
</evidence>